<dbReference type="RefSeq" id="WP_101517941.1">
    <property type="nucleotide sequence ID" value="NZ_PKUS01000010.1"/>
</dbReference>
<accession>A0A2N5X2Y5</accession>
<dbReference type="Proteomes" id="UP000235005">
    <property type="component" value="Unassembled WGS sequence"/>
</dbReference>
<dbReference type="EMBL" id="PKUS01000010">
    <property type="protein sequence ID" value="PLW68854.1"/>
    <property type="molecule type" value="Genomic_DNA"/>
</dbReference>
<comment type="caution">
    <text evidence="1">The sequence shown here is derived from an EMBL/GenBank/DDBJ whole genome shotgun (WGS) entry which is preliminary data.</text>
</comment>
<evidence type="ECO:0000313" key="1">
    <source>
        <dbReference type="EMBL" id="PLW68854.1"/>
    </source>
</evidence>
<name>A0A2N5X2Y5_9GAMM</name>
<reference evidence="1 2" key="1">
    <citation type="submission" date="2018-01" db="EMBL/GenBank/DDBJ databases">
        <title>The draft genome sequence of Halioglobus lutimaris HF004.</title>
        <authorList>
            <person name="Du Z.-J."/>
            <person name="Shi M.-J."/>
        </authorList>
    </citation>
    <scope>NUCLEOTIDE SEQUENCE [LARGE SCALE GENOMIC DNA]</scope>
    <source>
        <strain evidence="1 2">HF004</strain>
    </source>
</reference>
<organism evidence="1 2">
    <name type="scientific">Pseudohalioglobus lutimaris</name>
    <dbReference type="NCBI Taxonomy" id="1737061"/>
    <lineage>
        <taxon>Bacteria</taxon>
        <taxon>Pseudomonadati</taxon>
        <taxon>Pseudomonadota</taxon>
        <taxon>Gammaproteobacteria</taxon>
        <taxon>Cellvibrionales</taxon>
        <taxon>Halieaceae</taxon>
        <taxon>Pseudohalioglobus</taxon>
    </lineage>
</organism>
<keyword evidence="2" id="KW-1185">Reference proteome</keyword>
<dbReference type="AlphaFoldDB" id="A0A2N5X2Y5"/>
<evidence type="ECO:0000313" key="2">
    <source>
        <dbReference type="Proteomes" id="UP000235005"/>
    </source>
</evidence>
<gene>
    <name evidence="1" type="ORF">C0039_09510</name>
</gene>
<proteinExistence type="predicted"/>
<sequence length="60" mass="6337">MVRNGTFPIAIPVNGLDVFSGPGTILNGTIPADLEAERAKSFAIKVDNNFVKIGLDVLIP</sequence>
<protein>
    <submittedName>
        <fullName evidence="1">Uncharacterized protein</fullName>
    </submittedName>
</protein>